<dbReference type="SUPFAM" id="SSF64153">
    <property type="entry name" value="YjeF N-terminal domain-like"/>
    <property type="match status" value="1"/>
</dbReference>
<dbReference type="SMART" id="SM01199">
    <property type="entry name" value="FDF"/>
    <property type="match status" value="1"/>
</dbReference>
<feature type="compositionally biased region" description="Basic residues" evidence="5">
    <location>
        <begin position="287"/>
        <end position="296"/>
    </location>
</feature>
<dbReference type="PANTHER" id="PTHR13612:SF0">
    <property type="entry name" value="ENHANCER OF MRNA-DECAPPING PROTEIN 3"/>
    <property type="match status" value="1"/>
</dbReference>
<dbReference type="InterPro" id="IPR025762">
    <property type="entry name" value="DFDF"/>
</dbReference>
<comment type="similarity">
    <text evidence="2">Belongs to the EDC3 family.</text>
</comment>
<evidence type="ECO:0000256" key="2">
    <source>
        <dbReference type="ARBA" id="ARBA00006610"/>
    </source>
</evidence>
<feature type="compositionally biased region" description="Basic and acidic residues" evidence="5">
    <location>
        <begin position="275"/>
        <end position="286"/>
    </location>
</feature>
<proteinExistence type="inferred from homology"/>
<feature type="compositionally biased region" description="Polar residues" evidence="5">
    <location>
        <begin position="531"/>
        <end position="550"/>
    </location>
</feature>
<dbReference type="AlphaFoldDB" id="A0A6A6PDW5"/>
<dbReference type="Gene3D" id="3.40.50.10260">
    <property type="entry name" value="YjeF N-terminal domain"/>
    <property type="match status" value="1"/>
</dbReference>
<protein>
    <recommendedName>
        <fullName evidence="3">Enhancer of mRNA-decapping protein 3</fullName>
    </recommendedName>
</protein>
<feature type="compositionally biased region" description="Low complexity" evidence="5">
    <location>
        <begin position="345"/>
        <end position="365"/>
    </location>
</feature>
<sequence length="899" mass="94199">MASAFIGMPVFVTLNGPQPSTLQGTVANVIPETSTLMLHDVMFLSTGERRPTYTVDGTRIADISIQGSSSLPERPVQNPPPQPVPYTNQSAYPASYATVHQSAYPLQTSLPPRPGDQTGDPTPTQAKPNFVDPAILSVGKKPRATPPAPTAPAEFPSTPIKPHKAASSSVPVAAAATAPSRPGNVGQGDQNVKRAAAGKGTKGAKTGKGDVGATLSAPFSSALGSAGEALDDSHSGNDEPSARKEQRGAGAQEENASGSVRRASINRTRTGKLMDQPEKPGADGGKKSRRGNKKKKDPWSSALNGTDFASSPEVTKKIGESDGVSPANGTNRAKGWRQTPILQDTTSARTTGAATGKTGETAASGKKGRRRRQKGAADVQNGWATEDATDIQELPDFNFEENLSKFDKRSVFDAIRNEDTTADEDRLVSYNRPARPGTYGGKNLHPSENVLEGTRASRSLRRRESSSDTTESSMEFDSGRNSRRALSRASLKRMPYRQNSGTTHIDEGSGSVPSRSARASIARPNVYQGGSPINSRGSPTGSPSISQSHVQPLGLPHHPSALSHHSHSNVLDATSGLSSTSRKQPHLRLATTNRPCPTLTPGTAAAIEELAEVELGLSSDILAENAGRGIAEVALQAINPGGRRLARENLLLNARPVVVVLAGNHRAGARALAAARHLAGRGVRMLVFLVGSSRTAESADSDVRRQADLFRRQGGSVRGWADVRSELRRADAPPELIVDALLDPARGLEALGQEDRDEAWDAVGWANKSAAAVLAVDTPSGVNGSTGEIAIREGEPLEVRARFVVGCGAVRTGVLKAKVHAAASAAADTATAAARHGQMGGSGAAMAQQAANWLLWVVDIGISKAWKRRGIAGGKRVRFGAEWVAPVAFVGDGGEEGAR</sequence>
<keyword evidence="9" id="KW-1185">Reference proteome</keyword>
<dbReference type="OrthoDB" id="10030313at2759"/>
<dbReference type="InterPro" id="IPR019050">
    <property type="entry name" value="FDF_dom"/>
</dbReference>
<feature type="compositionally biased region" description="Basic residues" evidence="5">
    <location>
        <begin position="481"/>
        <end position="495"/>
    </location>
</feature>
<dbReference type="Pfam" id="PF03853">
    <property type="entry name" value="YjeF_N"/>
    <property type="match status" value="1"/>
</dbReference>
<feature type="domain" description="YjeF N-terminal" evidence="6">
    <location>
        <begin position="604"/>
        <end position="868"/>
    </location>
</feature>
<dbReference type="PROSITE" id="PS51512">
    <property type="entry name" value="DFDF"/>
    <property type="match status" value="1"/>
</dbReference>
<evidence type="ECO:0000259" key="7">
    <source>
        <dbReference type="PROSITE" id="PS51512"/>
    </source>
</evidence>
<dbReference type="Pfam" id="PF09532">
    <property type="entry name" value="FDF"/>
    <property type="match status" value="1"/>
</dbReference>
<feature type="region of interest" description="Disordered" evidence="5">
    <location>
        <begin position="65"/>
        <end position="89"/>
    </location>
</feature>
<evidence type="ECO:0000259" key="6">
    <source>
        <dbReference type="PROSITE" id="PS51385"/>
    </source>
</evidence>
<dbReference type="Proteomes" id="UP000799766">
    <property type="component" value="Unassembled WGS sequence"/>
</dbReference>
<dbReference type="PROSITE" id="PS51385">
    <property type="entry name" value="YJEF_N"/>
    <property type="match status" value="1"/>
</dbReference>
<feature type="compositionally biased region" description="Polar residues" evidence="5">
    <location>
        <begin position="301"/>
        <end position="313"/>
    </location>
</feature>
<keyword evidence="4" id="KW-0963">Cytoplasm</keyword>
<organism evidence="8 9">
    <name type="scientific">Lineolata rhizophorae</name>
    <dbReference type="NCBI Taxonomy" id="578093"/>
    <lineage>
        <taxon>Eukaryota</taxon>
        <taxon>Fungi</taxon>
        <taxon>Dikarya</taxon>
        <taxon>Ascomycota</taxon>
        <taxon>Pezizomycotina</taxon>
        <taxon>Dothideomycetes</taxon>
        <taxon>Dothideomycetes incertae sedis</taxon>
        <taxon>Lineolatales</taxon>
        <taxon>Lineolataceae</taxon>
        <taxon>Lineolata</taxon>
    </lineage>
</organism>
<accession>A0A6A6PDW5</accession>
<feature type="region of interest" description="Disordered" evidence="5">
    <location>
        <begin position="426"/>
        <end position="597"/>
    </location>
</feature>
<feature type="compositionally biased region" description="Basic and acidic residues" evidence="5">
    <location>
        <begin position="231"/>
        <end position="247"/>
    </location>
</feature>
<name>A0A6A6PDW5_9PEZI</name>
<evidence type="ECO:0000256" key="3">
    <source>
        <dbReference type="ARBA" id="ARBA00015797"/>
    </source>
</evidence>
<evidence type="ECO:0000256" key="4">
    <source>
        <dbReference type="ARBA" id="ARBA00022490"/>
    </source>
</evidence>
<reference evidence="8" key="1">
    <citation type="journal article" date="2020" name="Stud. Mycol.">
        <title>101 Dothideomycetes genomes: a test case for predicting lifestyles and emergence of pathogens.</title>
        <authorList>
            <person name="Haridas S."/>
            <person name="Albert R."/>
            <person name="Binder M."/>
            <person name="Bloem J."/>
            <person name="Labutti K."/>
            <person name="Salamov A."/>
            <person name="Andreopoulos B."/>
            <person name="Baker S."/>
            <person name="Barry K."/>
            <person name="Bills G."/>
            <person name="Bluhm B."/>
            <person name="Cannon C."/>
            <person name="Castanera R."/>
            <person name="Culley D."/>
            <person name="Daum C."/>
            <person name="Ezra D."/>
            <person name="Gonzalez J."/>
            <person name="Henrissat B."/>
            <person name="Kuo A."/>
            <person name="Liang C."/>
            <person name="Lipzen A."/>
            <person name="Lutzoni F."/>
            <person name="Magnuson J."/>
            <person name="Mondo S."/>
            <person name="Nolan M."/>
            <person name="Ohm R."/>
            <person name="Pangilinan J."/>
            <person name="Park H.-J."/>
            <person name="Ramirez L."/>
            <person name="Alfaro M."/>
            <person name="Sun H."/>
            <person name="Tritt A."/>
            <person name="Yoshinaga Y."/>
            <person name="Zwiers L.-H."/>
            <person name="Turgeon B."/>
            <person name="Goodwin S."/>
            <person name="Spatafora J."/>
            <person name="Crous P."/>
            <person name="Grigoriev I."/>
        </authorList>
    </citation>
    <scope>NUCLEOTIDE SEQUENCE</scope>
    <source>
        <strain evidence="8">ATCC 16933</strain>
    </source>
</reference>
<feature type="compositionally biased region" description="Low complexity" evidence="5">
    <location>
        <begin position="552"/>
        <end position="563"/>
    </location>
</feature>
<evidence type="ECO:0000313" key="8">
    <source>
        <dbReference type="EMBL" id="KAF2462166.1"/>
    </source>
</evidence>
<evidence type="ECO:0000313" key="9">
    <source>
        <dbReference type="Proteomes" id="UP000799766"/>
    </source>
</evidence>
<dbReference type="GO" id="GO:0000932">
    <property type="term" value="C:P-body"/>
    <property type="evidence" value="ECO:0007669"/>
    <property type="project" value="UniProtKB-SubCell"/>
</dbReference>
<feature type="compositionally biased region" description="Low complexity" evidence="5">
    <location>
        <begin position="165"/>
        <end position="180"/>
    </location>
</feature>
<gene>
    <name evidence="8" type="ORF">BDY21DRAFT_368279</name>
</gene>
<feature type="compositionally biased region" description="Polar residues" evidence="5">
    <location>
        <begin position="569"/>
        <end position="582"/>
    </location>
</feature>
<dbReference type="PANTHER" id="PTHR13612">
    <property type="entry name" value="ENHANCER OF MRNA-DECAPPING PROTEIN 3"/>
    <property type="match status" value="1"/>
</dbReference>
<dbReference type="InterPro" id="IPR004443">
    <property type="entry name" value="YjeF_N_dom"/>
</dbReference>
<dbReference type="GO" id="GO:0003729">
    <property type="term" value="F:mRNA binding"/>
    <property type="evidence" value="ECO:0007669"/>
    <property type="project" value="TreeGrafter"/>
</dbReference>
<evidence type="ECO:0000256" key="5">
    <source>
        <dbReference type="SAM" id="MobiDB-lite"/>
    </source>
</evidence>
<feature type="region of interest" description="Disordered" evidence="5">
    <location>
        <begin position="106"/>
        <end position="387"/>
    </location>
</feature>
<dbReference type="EMBL" id="MU001670">
    <property type="protein sequence ID" value="KAF2462166.1"/>
    <property type="molecule type" value="Genomic_DNA"/>
</dbReference>
<comment type="subcellular location">
    <subcellularLocation>
        <location evidence="1">Cytoplasm</location>
        <location evidence="1">P-body</location>
    </subcellularLocation>
</comment>
<dbReference type="GO" id="GO:0033962">
    <property type="term" value="P:P-body assembly"/>
    <property type="evidence" value="ECO:0007669"/>
    <property type="project" value="TreeGrafter"/>
</dbReference>
<feature type="domain" description="DFDF" evidence="7">
    <location>
        <begin position="385"/>
        <end position="421"/>
    </location>
</feature>
<dbReference type="InterPro" id="IPR036652">
    <property type="entry name" value="YjeF_N_dom_sf"/>
</dbReference>
<evidence type="ECO:0000256" key="1">
    <source>
        <dbReference type="ARBA" id="ARBA00004201"/>
    </source>
</evidence>
<dbReference type="GO" id="GO:0031087">
    <property type="term" value="P:deadenylation-independent decapping of nuclear-transcribed mRNA"/>
    <property type="evidence" value="ECO:0007669"/>
    <property type="project" value="TreeGrafter"/>
</dbReference>